<reference evidence="1 2" key="1">
    <citation type="submission" date="2021-06" db="EMBL/GenBank/DDBJ databases">
        <title>Caerostris extrusa draft genome.</title>
        <authorList>
            <person name="Kono N."/>
            <person name="Arakawa K."/>
        </authorList>
    </citation>
    <scope>NUCLEOTIDE SEQUENCE [LARGE SCALE GENOMIC DNA]</scope>
</reference>
<protein>
    <submittedName>
        <fullName evidence="1">Uncharacterized protein</fullName>
    </submittedName>
</protein>
<name>A0AAV4QCH4_CAEEX</name>
<proteinExistence type="predicted"/>
<gene>
    <name evidence="1" type="primary">AVEN_81400_1</name>
    <name evidence="1" type="ORF">CEXT_626531</name>
</gene>
<dbReference type="Proteomes" id="UP001054945">
    <property type="component" value="Unassembled WGS sequence"/>
</dbReference>
<keyword evidence="2" id="KW-1185">Reference proteome</keyword>
<sequence length="454" mass="50854">MNHESAEFRFSAGDYPVLDIMEPSACQGVLQTGELLLRCYYPEVDEPCCKNSNYSCNAEEMAAMEVDGPPEIMVQLNVQRKSDGQVKLQHIPLSMEYSVEMNSTVMASLHFFYDGEEIREPANGMDIQDTFLFTNAHIPGRHAATVLAVDDVTVRDANYTEFYSSLQYIDATVIPFGPPIPHLPRPSPEDVDPPPEIVHISVGQLPFSILVDFDFLANDTGSFEVQKRKNTIFTKRKESLRKLSVTLSKMGGKLSSNGSQIMCISSNEEVDALAMSQQHSPLPLRNCKSLIKTKFKDIRKLLYSNTAAGKNFECVLQDKNGIPLDLPTRIGVLILVPKCNDGESFCRSCQSSCPEREYRFVLKTLRPLVLLKKACVNLKDGDLQPGYVIALKRVEASVVAYVGATEEEERWLGFVDRNQDGDLLDVHHYLRPIVVIPMNISFSKNFTKVNENLS</sequence>
<evidence type="ECO:0000313" key="2">
    <source>
        <dbReference type="Proteomes" id="UP001054945"/>
    </source>
</evidence>
<dbReference type="AlphaFoldDB" id="A0AAV4QCH4"/>
<accession>A0AAV4QCH4</accession>
<evidence type="ECO:0000313" key="1">
    <source>
        <dbReference type="EMBL" id="GIY05816.1"/>
    </source>
</evidence>
<organism evidence="1 2">
    <name type="scientific">Caerostris extrusa</name>
    <name type="common">Bark spider</name>
    <name type="synonym">Caerostris bankana</name>
    <dbReference type="NCBI Taxonomy" id="172846"/>
    <lineage>
        <taxon>Eukaryota</taxon>
        <taxon>Metazoa</taxon>
        <taxon>Ecdysozoa</taxon>
        <taxon>Arthropoda</taxon>
        <taxon>Chelicerata</taxon>
        <taxon>Arachnida</taxon>
        <taxon>Araneae</taxon>
        <taxon>Araneomorphae</taxon>
        <taxon>Entelegynae</taxon>
        <taxon>Araneoidea</taxon>
        <taxon>Araneidae</taxon>
        <taxon>Caerostris</taxon>
    </lineage>
</organism>
<dbReference type="EMBL" id="BPLR01005882">
    <property type="protein sequence ID" value="GIY05816.1"/>
    <property type="molecule type" value="Genomic_DNA"/>
</dbReference>
<comment type="caution">
    <text evidence="1">The sequence shown here is derived from an EMBL/GenBank/DDBJ whole genome shotgun (WGS) entry which is preliminary data.</text>
</comment>